<dbReference type="InterPro" id="IPR013098">
    <property type="entry name" value="Ig_I-set"/>
</dbReference>
<organism evidence="9">
    <name type="scientific">Strongyloides stercoralis</name>
    <name type="common">Threadworm</name>
    <dbReference type="NCBI Taxonomy" id="6248"/>
    <lineage>
        <taxon>Eukaryota</taxon>
        <taxon>Metazoa</taxon>
        <taxon>Ecdysozoa</taxon>
        <taxon>Nematoda</taxon>
        <taxon>Chromadorea</taxon>
        <taxon>Rhabditida</taxon>
        <taxon>Tylenchina</taxon>
        <taxon>Panagrolaimomorpha</taxon>
        <taxon>Strongyloidoidea</taxon>
        <taxon>Strongyloididae</taxon>
        <taxon>Strongyloides</taxon>
    </lineage>
</organism>
<keyword evidence="6" id="KW-0472">Membrane</keyword>
<accession>A0A0K0ES24</accession>
<sequence length="906" mass="106285">MFLNRKFYNLVKDINVIDMIKCYKQYNLFLIFILVIIKNTPTHECDYNDKSFTLTCDGKTLNEDDEIINVPDTIKNIKIYNINKKFEFNFTNIPFLWTVEIINSNTTLFIDTFWKYIQNVKNFSIRKNNITIIPQQIKSYALLQKLNLKNNNITEITNSDVLFLSKIRIVDISRNQINKWPDYIYAITNPISSLIEKLDLSQNNFANLEINAFWHFPSLKYLNFSKNYINEIPLGTFKQLKNLETFDLSYNNLYKIERQYFSDLIGLKKMYLNNNNISKISEAVFFLQKNLTLLDVSFNKLKSLDTQWTFELRNLEKLKLEMNEITYIHPYFFSHCPNLLELNLNYNKLKRLEYRYFGYLYKLKSFFISHNYINYLDKALFNSLRELENLDVSENRLAFCLQDGLVLANMRMDSLKFLNFSSNGLERLPPYSFKNFPNISTIDLRSNPIVTIQANAFYGLNLTKLYFDSSKLNCDCGMRWFSKWLQVANLEDTKINAYCLHPEEFYNVDMLTLDFDNITCAEQTPYIQFVLQQPNILKGIELYNSSITCSGYGAAPITVNWILYKENETIIVNEDKVDNVEIVILSTPISNKTEFESLSTVLHFYNMTQNNEGQYQCILSNIYGPAYGTRTKVIVNKIPEFISSPDSVIVNENDTIILNCEGKGKPDPIIKWSKGNNSHFPAANERRLHIQQNDEYFYILNAKKKDSGLYSCHIVNDAALLTKTFMILVKEKSNDISQNISLINGQNCTLHCLNDTFDKYELKQFFQFQWYFTPFNSNESKKLNEYDKRFIFINNFLNQNEGLYSCKVYSNQDNFQFKKEFYLKINETNVNNKSIWNNINFFTIKNSIIFAILIIITISLVGILIYFSYIIGKKLFVKKIDNKGSSSLPEARTNEKISFIKENDNG</sequence>
<name>A0A0K0ES24_STRER</name>
<dbReference type="WBParaSite" id="SSTP_0001225300.1">
    <property type="protein sequence ID" value="SSTP_0001225300.1"/>
    <property type="gene ID" value="SSTP_0001225300"/>
</dbReference>
<dbReference type="AlphaFoldDB" id="A0A0K0ES24"/>
<dbReference type="Pfam" id="PF07679">
    <property type="entry name" value="I-set"/>
    <property type="match status" value="1"/>
</dbReference>
<dbReference type="InterPro" id="IPR003591">
    <property type="entry name" value="Leu-rich_rpt_typical-subtyp"/>
</dbReference>
<dbReference type="WBParaSite" id="TCONS_00012721.p1">
    <property type="protein sequence ID" value="TCONS_00012721.p1"/>
    <property type="gene ID" value="XLOC_008387"/>
</dbReference>
<dbReference type="Gene3D" id="2.60.40.10">
    <property type="entry name" value="Immunoglobulins"/>
    <property type="match status" value="2"/>
</dbReference>
<dbReference type="SMART" id="SM00409">
    <property type="entry name" value="IG"/>
    <property type="match status" value="3"/>
</dbReference>
<evidence type="ECO:0000256" key="4">
    <source>
        <dbReference type="ARBA" id="ARBA00023157"/>
    </source>
</evidence>
<dbReference type="SUPFAM" id="SSF52058">
    <property type="entry name" value="L domain-like"/>
    <property type="match status" value="2"/>
</dbReference>
<dbReference type="STRING" id="6248.A0A0K0ES24"/>
<dbReference type="SMART" id="SM00408">
    <property type="entry name" value="IGc2"/>
    <property type="match status" value="1"/>
</dbReference>
<dbReference type="InterPro" id="IPR000483">
    <property type="entry name" value="Cys-rich_flank_reg_C"/>
</dbReference>
<evidence type="ECO:0000256" key="5">
    <source>
        <dbReference type="ARBA" id="ARBA00023180"/>
    </source>
</evidence>
<dbReference type="PROSITE" id="PS51450">
    <property type="entry name" value="LRR"/>
    <property type="match status" value="3"/>
</dbReference>
<feature type="domain" description="Ig-like" evidence="7">
    <location>
        <begin position="731"/>
        <end position="816"/>
    </location>
</feature>
<dbReference type="InterPro" id="IPR001611">
    <property type="entry name" value="Leu-rich_rpt"/>
</dbReference>
<evidence type="ECO:0000313" key="10">
    <source>
        <dbReference type="WBParaSite" id="TCONS_00012721.p1"/>
    </source>
</evidence>
<evidence type="ECO:0000256" key="2">
    <source>
        <dbReference type="ARBA" id="ARBA00022729"/>
    </source>
</evidence>
<proteinExistence type="predicted"/>
<dbReference type="PANTHER" id="PTHR24366">
    <property type="entry name" value="IG(IMMUNOGLOBULIN) AND LRR(LEUCINE RICH REPEAT) DOMAINS"/>
    <property type="match status" value="1"/>
</dbReference>
<evidence type="ECO:0000256" key="3">
    <source>
        <dbReference type="ARBA" id="ARBA00022737"/>
    </source>
</evidence>
<keyword evidence="5" id="KW-0325">Glycoprotein</keyword>
<dbReference type="InterPro" id="IPR036179">
    <property type="entry name" value="Ig-like_dom_sf"/>
</dbReference>
<feature type="transmembrane region" description="Helical" evidence="6">
    <location>
        <begin position="848"/>
        <end position="871"/>
    </location>
</feature>
<keyword evidence="6" id="KW-0812">Transmembrane</keyword>
<dbReference type="PANTHER" id="PTHR24366:SF170">
    <property type="entry name" value="RE50361P"/>
    <property type="match status" value="1"/>
</dbReference>
<keyword evidence="8" id="KW-1185">Reference proteome</keyword>
<evidence type="ECO:0000256" key="6">
    <source>
        <dbReference type="SAM" id="Phobius"/>
    </source>
</evidence>
<dbReference type="InterPro" id="IPR007110">
    <property type="entry name" value="Ig-like_dom"/>
</dbReference>
<dbReference type="Pfam" id="PF13855">
    <property type="entry name" value="LRR_8"/>
    <property type="match status" value="3"/>
</dbReference>
<reference evidence="9" key="1">
    <citation type="submission" date="2015-08" db="UniProtKB">
        <authorList>
            <consortium name="WormBaseParasite"/>
        </authorList>
    </citation>
    <scope>IDENTIFICATION</scope>
</reference>
<evidence type="ECO:0000313" key="9">
    <source>
        <dbReference type="WBParaSite" id="SSTP_0001225300.1"/>
    </source>
</evidence>
<evidence type="ECO:0000259" key="7">
    <source>
        <dbReference type="PROSITE" id="PS50835"/>
    </source>
</evidence>
<keyword evidence="4" id="KW-1015">Disulfide bond</keyword>
<keyword evidence="3" id="KW-0677">Repeat</keyword>
<protein>
    <submittedName>
        <fullName evidence="10">Ig-like domain-containing protein</fullName>
    </submittedName>
</protein>
<evidence type="ECO:0000256" key="1">
    <source>
        <dbReference type="ARBA" id="ARBA00022614"/>
    </source>
</evidence>
<dbReference type="SMART" id="SM00082">
    <property type="entry name" value="LRRCT"/>
    <property type="match status" value="1"/>
</dbReference>
<feature type="domain" description="Ig-like" evidence="7">
    <location>
        <begin position="525"/>
        <end position="635"/>
    </location>
</feature>
<dbReference type="SUPFAM" id="SSF48726">
    <property type="entry name" value="Immunoglobulin"/>
    <property type="match status" value="3"/>
</dbReference>
<evidence type="ECO:0000313" key="8">
    <source>
        <dbReference type="Proteomes" id="UP000035681"/>
    </source>
</evidence>
<dbReference type="InterPro" id="IPR003599">
    <property type="entry name" value="Ig_sub"/>
</dbReference>
<dbReference type="InterPro" id="IPR013783">
    <property type="entry name" value="Ig-like_fold"/>
</dbReference>
<dbReference type="Gene3D" id="3.80.10.10">
    <property type="entry name" value="Ribonuclease Inhibitor"/>
    <property type="match status" value="4"/>
</dbReference>
<dbReference type="InterPro" id="IPR003598">
    <property type="entry name" value="Ig_sub2"/>
</dbReference>
<dbReference type="Proteomes" id="UP000035681">
    <property type="component" value="Unplaced"/>
</dbReference>
<dbReference type="PROSITE" id="PS50835">
    <property type="entry name" value="IG_LIKE"/>
    <property type="match status" value="3"/>
</dbReference>
<keyword evidence="6" id="KW-1133">Transmembrane helix</keyword>
<dbReference type="SMART" id="SM00369">
    <property type="entry name" value="LRR_TYP"/>
    <property type="match status" value="11"/>
</dbReference>
<keyword evidence="2" id="KW-0732">Signal</keyword>
<keyword evidence="1" id="KW-0433">Leucine-rich repeat</keyword>
<feature type="domain" description="Ig-like" evidence="7">
    <location>
        <begin position="639"/>
        <end position="722"/>
    </location>
</feature>
<dbReference type="InterPro" id="IPR032675">
    <property type="entry name" value="LRR_dom_sf"/>
</dbReference>